<name>A0ABR5XYR2_9PROT</name>
<evidence type="ECO:0000313" key="1">
    <source>
        <dbReference type="EMBL" id="KZD01531.1"/>
    </source>
</evidence>
<comment type="caution">
    <text evidence="1">The sequence shown here is derived from an EMBL/GenBank/DDBJ whole genome shotgun (WGS) entry which is preliminary data.</text>
</comment>
<dbReference type="EMBL" id="LPXL01000035">
    <property type="protein sequence ID" value="KZD01531.1"/>
    <property type="molecule type" value="Genomic_DNA"/>
</dbReference>
<keyword evidence="2" id="KW-1185">Reference proteome</keyword>
<dbReference type="RefSeq" id="WP_063093960.1">
    <property type="nucleotide sequence ID" value="NZ_JAINWB010000011.1"/>
</dbReference>
<sequence length="92" mass="10649">MSDTDNGAFAPTAWTPARTILWNALQGDDRKEFESWVTKGSDAPVPEKWKELHIQLRGVKRESVVPMWIVEHMRKIGRTDAVIDAMYAKFYR</sequence>
<proteinExistence type="predicted"/>
<evidence type="ECO:0000313" key="2">
    <source>
        <dbReference type="Proteomes" id="UP000076167"/>
    </source>
</evidence>
<reference evidence="1 2" key="1">
    <citation type="submission" date="2015-12" db="EMBL/GenBank/DDBJ databases">
        <title>Genome sequence of Thalassospira xiamenensis MCCC 1A03005.</title>
        <authorList>
            <person name="Lu L."/>
            <person name="Lai Q."/>
            <person name="Shao Z."/>
            <person name="Qian P."/>
        </authorList>
    </citation>
    <scope>NUCLEOTIDE SEQUENCE [LARGE SCALE GENOMIC DNA]</scope>
    <source>
        <strain evidence="1 2">MCCC 1A03005</strain>
    </source>
</reference>
<dbReference type="Proteomes" id="UP000076167">
    <property type="component" value="Unassembled WGS sequence"/>
</dbReference>
<organism evidence="1 2">
    <name type="scientific">Thalassospira xiamenensis</name>
    <dbReference type="NCBI Taxonomy" id="220697"/>
    <lineage>
        <taxon>Bacteria</taxon>
        <taxon>Pseudomonadati</taxon>
        <taxon>Pseudomonadota</taxon>
        <taxon>Alphaproteobacteria</taxon>
        <taxon>Rhodospirillales</taxon>
        <taxon>Thalassospiraceae</taxon>
        <taxon>Thalassospira</taxon>
    </lineage>
</organism>
<gene>
    <name evidence="1" type="ORF">AUP40_20305</name>
</gene>
<protein>
    <submittedName>
        <fullName evidence="1">Uncharacterized protein</fullName>
    </submittedName>
</protein>
<accession>A0ABR5XYR2</accession>